<keyword evidence="3" id="KW-1185">Reference proteome</keyword>
<dbReference type="GO" id="GO:0003676">
    <property type="term" value="F:nucleic acid binding"/>
    <property type="evidence" value="ECO:0007669"/>
    <property type="project" value="InterPro"/>
</dbReference>
<protein>
    <submittedName>
        <fullName evidence="2">Transposase</fullName>
    </submittedName>
</protein>
<dbReference type="InterPro" id="IPR038717">
    <property type="entry name" value="Tc1-like_DDE_dom"/>
</dbReference>
<feature type="domain" description="Tc1-like transposase DDE" evidence="1">
    <location>
        <begin position="19"/>
        <end position="74"/>
    </location>
</feature>
<dbReference type="Pfam" id="PF13358">
    <property type="entry name" value="DDE_3"/>
    <property type="match status" value="1"/>
</dbReference>
<dbReference type="PANTHER" id="PTHR46564">
    <property type="entry name" value="TRANSPOSASE"/>
    <property type="match status" value="1"/>
</dbReference>
<dbReference type="HOGENOM" id="CLU_056788_14_0_6"/>
<reference evidence="2" key="1">
    <citation type="journal article" date="2014" name="ISME J.">
        <title>Ecophysiology of Thioploca ingrica as revealed by the complete genome sequence supplemented with proteomic evidence.</title>
        <authorList>
            <person name="Kojima H."/>
            <person name="Ogura Y."/>
            <person name="Yamamoto N."/>
            <person name="Togashi T."/>
            <person name="Mori H."/>
            <person name="Watanabe T."/>
            <person name="Nemoto F."/>
            <person name="Kurokawa K."/>
            <person name="Hayashi T."/>
            <person name="Fukui M."/>
        </authorList>
    </citation>
    <scope>NUCLEOTIDE SEQUENCE [LARGE SCALE GENOMIC DNA]</scope>
</reference>
<accession>A0A090AER9</accession>
<dbReference type="Gene3D" id="3.30.420.10">
    <property type="entry name" value="Ribonuclease H-like superfamily/Ribonuclease H"/>
    <property type="match status" value="1"/>
</dbReference>
<evidence type="ECO:0000313" key="3">
    <source>
        <dbReference type="Proteomes" id="UP000031623"/>
    </source>
</evidence>
<dbReference type="PANTHER" id="PTHR46564:SF1">
    <property type="entry name" value="TRANSPOSASE"/>
    <property type="match status" value="1"/>
</dbReference>
<gene>
    <name evidence="2" type="ORF">THII_2216</name>
</gene>
<name>A0A090AER9_9GAMM</name>
<dbReference type="KEGG" id="tig:THII_2216"/>
<dbReference type="AlphaFoldDB" id="A0A090AER9"/>
<organism evidence="2 3">
    <name type="scientific">Thioploca ingrica</name>
    <dbReference type="NCBI Taxonomy" id="40754"/>
    <lineage>
        <taxon>Bacteria</taxon>
        <taxon>Pseudomonadati</taxon>
        <taxon>Pseudomonadota</taxon>
        <taxon>Gammaproteobacteria</taxon>
        <taxon>Thiotrichales</taxon>
        <taxon>Thiotrichaceae</taxon>
        <taxon>Thioploca</taxon>
    </lineage>
</organism>
<dbReference type="EMBL" id="AP014633">
    <property type="protein sequence ID" value="BAP56513.1"/>
    <property type="molecule type" value="Genomic_DNA"/>
</dbReference>
<evidence type="ECO:0000259" key="1">
    <source>
        <dbReference type="Pfam" id="PF13358"/>
    </source>
</evidence>
<dbReference type="Proteomes" id="UP000031623">
    <property type="component" value="Chromosome"/>
</dbReference>
<evidence type="ECO:0000313" key="2">
    <source>
        <dbReference type="EMBL" id="BAP56513.1"/>
    </source>
</evidence>
<sequence length="82" mass="9531">MPRRFLLAWVAPDWLPQLPPHSVVVMDNATFHNRADIQPLFKPAGHVLEYLPAYSPDFNPIEPKWAQAKAIRKQKTVQLRNF</sequence>
<dbReference type="STRING" id="40754.THII_2216"/>
<proteinExistence type="predicted"/>
<dbReference type="InterPro" id="IPR036397">
    <property type="entry name" value="RNaseH_sf"/>
</dbReference>